<evidence type="ECO:0000259" key="19">
    <source>
        <dbReference type="Pfam" id="PF08398"/>
    </source>
</evidence>
<dbReference type="InterPro" id="IPR036952">
    <property type="entry name" value="VP1/VP2"/>
</dbReference>
<evidence type="ECO:0000256" key="3">
    <source>
        <dbReference type="ARBA" id="ARBA00004192"/>
    </source>
</evidence>
<keyword evidence="10" id="KW-1048">Host nucleus</keyword>
<dbReference type="Pfam" id="PF00740">
    <property type="entry name" value="VP1_2"/>
    <property type="match status" value="2"/>
</dbReference>
<dbReference type="GO" id="GO:0039615">
    <property type="term" value="C:T=1 icosahedral viral capsid"/>
    <property type="evidence" value="ECO:0007669"/>
    <property type="project" value="UniProtKB-KW"/>
</dbReference>
<sequence>MPPAKQRGQFRGILFPGYNYLGPFNPLDNGEPVNKADEAAKRHDLAYNQYLNKGLNPYLKFNKADQQLIDDLSDDSSLGGKFARGVFSIKRALAPSLNEKQLAPGRSAEQKQARKLYFARSNKGAKRQRLNPPTDKPTSNPDNPNMETEQPMEEEAAPQEAAAGSRAGAGGGPANAGTGGVGMSTGQWIGGGIITPNRFITRNTRQWYCDIKNEHKYKRYDKGTGARFYGFSTPWSYFNFNQYNGHFSPKEWQTLLNIAKRFRPVRMTVKVYNIQIKQIVENSSSGDTLFQNDLTAGLHIFCDGEHAFPYTQNPWDTGTMPELPTEPWELKQYAYITCPYEAIDDAGTSGNSYEEDYLAQEPFYMLEQADHMIVRTGEAVQFHHEFNCGWVDNTRSAQTPASMSMNPEVLSKECFRITVGNAEQNVLAKQNQKTGYWRGGPGKTRNRNVLGPNSSKDYAISSEYSYYEQQYMNQSGENAKIESATGLGPPTGALAPMNDQDKVWFCPKDHPTTDHAMPIHPVGSGTRNNMTFFATEQGVLDMKNPVWMLPNQAWDSINITRYNPIWVKTPRVDRMTMIDTRDGTLPMSHPPGTIYLKLANIPVPGSTHPEGYLNVYATGNVSVEIEWEYETHFNKNWRPEFRITPENIMSNAVYKVDAQGGYRWPVNQQECMSTRYGIEKVL</sequence>
<evidence type="ECO:0000256" key="17">
    <source>
        <dbReference type="SAM" id="MobiDB-lite"/>
    </source>
</evidence>
<evidence type="ECO:0000256" key="7">
    <source>
        <dbReference type="ARBA" id="ARBA00022267"/>
    </source>
</evidence>
<gene>
    <name evidence="20" type="primary">VP1</name>
</gene>
<accession>A0A1Z3FVN9</accession>
<feature type="region of interest" description="Disordered" evidence="17">
    <location>
        <begin position="433"/>
        <end position="454"/>
    </location>
</feature>
<feature type="domain" description="Phospholipase A2-like" evidence="19">
    <location>
        <begin position="12"/>
        <end position="90"/>
    </location>
</feature>
<evidence type="ECO:0000256" key="4">
    <source>
        <dbReference type="ARBA" id="ARBA00004328"/>
    </source>
</evidence>
<comment type="similarity">
    <text evidence="5">Belongs to the parvoviridae capsid protein family.</text>
</comment>
<feature type="domain" description="Coat protein VP1/VP2 Parvovirus" evidence="18">
    <location>
        <begin position="175"/>
        <end position="399"/>
    </location>
</feature>
<evidence type="ECO:0000256" key="12">
    <source>
        <dbReference type="ARBA" id="ARBA00022844"/>
    </source>
</evidence>
<comment type="catalytic activity">
    <reaction evidence="1">
        <text>a 1,2-diacyl-sn-glycero-3-phosphocholine + H2O = a 1-acyl-sn-glycero-3-phosphocholine + a fatty acid + H(+)</text>
        <dbReference type="Rhea" id="RHEA:15801"/>
        <dbReference type="ChEBI" id="CHEBI:15377"/>
        <dbReference type="ChEBI" id="CHEBI:15378"/>
        <dbReference type="ChEBI" id="CHEBI:28868"/>
        <dbReference type="ChEBI" id="CHEBI:57643"/>
        <dbReference type="ChEBI" id="CHEBI:58168"/>
        <dbReference type="EC" id="3.1.1.4"/>
    </reaction>
</comment>
<evidence type="ECO:0000256" key="14">
    <source>
        <dbReference type="ARBA" id="ARBA00023098"/>
    </source>
</evidence>
<feature type="compositionally biased region" description="Polar residues" evidence="17">
    <location>
        <begin position="136"/>
        <end position="148"/>
    </location>
</feature>
<reference evidence="20" key="1">
    <citation type="journal article" date="2017" name="J. Gen. Virol.">
        <title>Two novel dromedary camel bocaparvoviruses from dromedaries in the Middle East with unique genomic features.</title>
        <authorList>
            <person name="Woo P.C.Y."/>
            <person name="Lau S.K.P."/>
            <person name="Tsoi H.W."/>
            <person name="Patteril N.G."/>
            <person name="Yeung H.C."/>
            <person name="Joseph S."/>
            <person name="Wong E.Y.M."/>
            <person name="Muhammed R."/>
            <person name="Chow F.W.N."/>
            <person name="Wernery U."/>
            <person name="Yuen K.Y."/>
        </authorList>
    </citation>
    <scope>NUCLEOTIDE SEQUENCE</scope>
    <source>
        <strain evidence="20">25C-F</strain>
    </source>
</reference>
<dbReference type="GO" id="GO:0004623">
    <property type="term" value="F:phospholipase A2 activity"/>
    <property type="evidence" value="ECO:0007669"/>
    <property type="project" value="UniProtKB-EC"/>
</dbReference>
<keyword evidence="13" id="KW-0442">Lipid degradation</keyword>
<comment type="function">
    <text evidence="16">Capsid proteins self-assembles to form an icosahedral capsid with a T=1 symmetry, about 26 nm in diameter, and consisting of 60 copies of three size variants of the capsid proteins, VP1, and VP3, which differ by the presence of an N-terminal extension in the minor protein VP1. The capsid has a channel at the 5-fold axis and there are densities extending the 5-fold axis into the interior of the capsid. The capsid encapsulates the genomic ssDNA. Binding to the host receptors also induces capsid rearrangements leading to surface exposure of VP1 N-terminus, specifically its phospholipase A2-like region. The additional N-terminal region of isoform Minor capsid protein VP1, called VP1u, may serve as a lipolytic enzyme to breach the endosomal membrane during entry into host cell and might contribute to virus transport to the nucleus.</text>
</comment>
<keyword evidence="15" id="KW-1035">Host cytoplasm</keyword>
<dbReference type="InterPro" id="IPR001403">
    <property type="entry name" value="Parvovirus_coat"/>
</dbReference>
<name>A0A1Z3FVN9_9VIRU</name>
<evidence type="ECO:0000256" key="5">
    <source>
        <dbReference type="ARBA" id="ARBA00005398"/>
    </source>
</evidence>
<proteinExistence type="inferred from homology"/>
<keyword evidence="9" id="KW-0167">Capsid protein</keyword>
<evidence type="ECO:0000313" key="20">
    <source>
        <dbReference type="EMBL" id="ASC49288.1"/>
    </source>
</evidence>
<dbReference type="Gene3D" id="2.170.30.10">
    <property type="entry name" value="Parvovirus coat protein VP1/VP2"/>
    <property type="match status" value="1"/>
</dbReference>
<organism evidence="20">
    <name type="scientific">Dromedary camel bocaparvovirus 1</name>
    <dbReference type="NCBI Taxonomy" id="2014603"/>
    <lineage>
        <taxon>Viruses</taxon>
        <taxon>Monodnaviria</taxon>
        <taxon>Shotokuvirae</taxon>
        <taxon>Cossaviricota</taxon>
        <taxon>Quintoviricetes</taxon>
        <taxon>Piccovirales</taxon>
        <taxon>Parvoviridae</taxon>
        <taxon>Parvovirinae</taxon>
        <taxon>Bocaparvovirus</taxon>
        <taxon>Bocaparvovirus ungulate7</taxon>
    </lineage>
</organism>
<evidence type="ECO:0000256" key="2">
    <source>
        <dbReference type="ARBA" id="ARBA00004147"/>
    </source>
</evidence>
<dbReference type="GO" id="GO:0042025">
    <property type="term" value="C:host cell nucleus"/>
    <property type="evidence" value="ECO:0007669"/>
    <property type="project" value="UniProtKB-SubCell"/>
</dbReference>
<evidence type="ECO:0000256" key="9">
    <source>
        <dbReference type="ARBA" id="ARBA00022561"/>
    </source>
</evidence>
<keyword evidence="8" id="KW-1140">T=1 icosahedral capsid protein</keyword>
<dbReference type="InterPro" id="IPR016184">
    <property type="entry name" value="Capsid/spike_ssDNA_virus"/>
</dbReference>
<keyword evidence="12" id="KW-0946">Virion</keyword>
<dbReference type="InterPro" id="IPR013607">
    <property type="entry name" value="Phospholipase_A2-like"/>
</dbReference>
<keyword evidence="14" id="KW-0443">Lipid metabolism</keyword>
<evidence type="ECO:0000256" key="13">
    <source>
        <dbReference type="ARBA" id="ARBA00022963"/>
    </source>
</evidence>
<evidence type="ECO:0000256" key="11">
    <source>
        <dbReference type="ARBA" id="ARBA00022801"/>
    </source>
</evidence>
<protein>
    <recommendedName>
        <fullName evidence="7">Minor capsid protein VP1</fullName>
        <ecNumber evidence="6">3.1.1.4</ecNumber>
    </recommendedName>
</protein>
<dbReference type="SUPFAM" id="SSF88645">
    <property type="entry name" value="ssDNA viruses"/>
    <property type="match status" value="1"/>
</dbReference>
<dbReference type="EMBL" id="KY640418">
    <property type="protein sequence ID" value="ASC49288.1"/>
    <property type="molecule type" value="Genomic_DNA"/>
</dbReference>
<dbReference type="GO" id="GO:0005198">
    <property type="term" value="F:structural molecule activity"/>
    <property type="evidence" value="ECO:0007669"/>
    <property type="project" value="InterPro"/>
</dbReference>
<dbReference type="GO" id="GO:0030430">
    <property type="term" value="C:host cell cytoplasm"/>
    <property type="evidence" value="ECO:0007669"/>
    <property type="project" value="UniProtKB-SubCell"/>
</dbReference>
<evidence type="ECO:0000256" key="15">
    <source>
        <dbReference type="ARBA" id="ARBA00023200"/>
    </source>
</evidence>
<evidence type="ECO:0000259" key="18">
    <source>
        <dbReference type="Pfam" id="PF00740"/>
    </source>
</evidence>
<evidence type="ECO:0000256" key="16">
    <source>
        <dbReference type="ARBA" id="ARBA00045359"/>
    </source>
</evidence>
<dbReference type="Pfam" id="PF08398">
    <property type="entry name" value="Phospholip_A2_4"/>
    <property type="match status" value="1"/>
</dbReference>
<dbReference type="GO" id="GO:0016042">
    <property type="term" value="P:lipid catabolic process"/>
    <property type="evidence" value="ECO:0007669"/>
    <property type="project" value="UniProtKB-KW"/>
</dbReference>
<evidence type="ECO:0000256" key="6">
    <source>
        <dbReference type="ARBA" id="ARBA00013278"/>
    </source>
</evidence>
<feature type="region of interest" description="Disordered" evidence="17">
    <location>
        <begin position="119"/>
        <end position="180"/>
    </location>
</feature>
<keyword evidence="11" id="KW-0378">Hydrolase</keyword>
<evidence type="ECO:0000256" key="8">
    <source>
        <dbReference type="ARBA" id="ARBA00022431"/>
    </source>
</evidence>
<evidence type="ECO:0000256" key="10">
    <source>
        <dbReference type="ARBA" id="ARBA00022562"/>
    </source>
</evidence>
<dbReference type="EC" id="3.1.1.4" evidence="6"/>
<evidence type="ECO:0000256" key="1">
    <source>
        <dbReference type="ARBA" id="ARBA00001604"/>
    </source>
</evidence>
<feature type="compositionally biased region" description="Gly residues" evidence="17">
    <location>
        <begin position="167"/>
        <end position="180"/>
    </location>
</feature>
<comment type="subcellular location">
    <subcellularLocation>
        <location evidence="3">Host cytoplasm</location>
    </subcellularLocation>
    <subcellularLocation>
        <location evidence="2">Host nucleus</location>
    </subcellularLocation>
    <subcellularLocation>
        <location evidence="4">Virion</location>
    </subcellularLocation>
</comment>
<feature type="domain" description="Coat protein VP1/VP2 Parvovirus" evidence="18">
    <location>
        <begin position="534"/>
        <end position="647"/>
    </location>
</feature>